<dbReference type="Proteomes" id="UP000193427">
    <property type="component" value="Chromosome"/>
</dbReference>
<dbReference type="Pfam" id="PF00781">
    <property type="entry name" value="DAGK_cat"/>
    <property type="match status" value="1"/>
</dbReference>
<protein>
    <submittedName>
        <fullName evidence="1">Diacylglycerol kinase</fullName>
    </submittedName>
</protein>
<keyword evidence="2" id="KW-1185">Reference proteome</keyword>
<dbReference type="OrthoDB" id="142078at2"/>
<keyword evidence="1" id="KW-0418">Kinase</keyword>
<keyword evidence="1" id="KW-0808">Transferase</keyword>
<dbReference type="RefSeq" id="WP_085752091.1">
    <property type="nucleotide sequence ID" value="NZ_BSPR01000009.1"/>
</dbReference>
<dbReference type="KEGG" id="rgu:A4W93_18900"/>
<dbReference type="Gene3D" id="3.40.50.10330">
    <property type="entry name" value="Probable inorganic polyphosphate/atp-NAD kinase, domain 1"/>
    <property type="match status" value="1"/>
</dbReference>
<reference evidence="1 2" key="1">
    <citation type="submission" date="2016-04" db="EMBL/GenBank/DDBJ databases">
        <title>Complete genome sequence of natural rubber-degrading, novel Gram-negative bacterium, Rhizobacter gummiphilus strain NS21.</title>
        <authorList>
            <person name="Tabata M."/>
            <person name="Kasai D."/>
            <person name="Fukuda M."/>
        </authorList>
    </citation>
    <scope>NUCLEOTIDE SEQUENCE [LARGE SCALE GENOMIC DNA]</scope>
    <source>
        <strain evidence="1 2">NS21</strain>
    </source>
</reference>
<dbReference type="PROSITE" id="PS50146">
    <property type="entry name" value="DAGK"/>
    <property type="match status" value="1"/>
</dbReference>
<sequence>MTSTSPCPIPPDAPFFIVMNGGSGRHDVNEVQQTIQRTMAEAGRQHTVHVVTDASRLAAAARSAVKQAQARGGVVVAAGGDGTINAMAHATLGSGCAFGVLPQGTFNYFARTHGIPTDTEDAVRLLLSARAHPVQVGQVNDRVFLVNASVGLYPQLLEDREAFKQQYGRSRFIALISGLVTLLRQHRQLRLRIERNDEVRELRTPTLFVGNNLLQLQQIGLSEAQCLDRGMLAALALRPVGTLSMFWLMLRGAFGRLGDAENVHTFAFRRILVKPRWPLGRRRMKVATDGEVMRMRPPLQFGVAVEPLMLLKPDAVEAVA</sequence>
<name>A0A1W6LC72_9BURK</name>
<dbReference type="GO" id="GO:0016301">
    <property type="term" value="F:kinase activity"/>
    <property type="evidence" value="ECO:0007669"/>
    <property type="project" value="UniProtKB-KW"/>
</dbReference>
<dbReference type="Gene3D" id="2.60.200.40">
    <property type="match status" value="1"/>
</dbReference>
<dbReference type="SMART" id="SM00046">
    <property type="entry name" value="DAGKc"/>
    <property type="match status" value="1"/>
</dbReference>
<dbReference type="InterPro" id="IPR050187">
    <property type="entry name" value="Lipid_Phosphate_FormReg"/>
</dbReference>
<evidence type="ECO:0000313" key="1">
    <source>
        <dbReference type="EMBL" id="ARN21797.1"/>
    </source>
</evidence>
<accession>A0A1W6LC72</accession>
<dbReference type="InterPro" id="IPR001206">
    <property type="entry name" value="Diacylglycerol_kinase_cat_dom"/>
</dbReference>
<gene>
    <name evidence="1" type="ORF">A4W93_18900</name>
</gene>
<dbReference type="STRING" id="946333.A4W93_18900"/>
<proteinExistence type="predicted"/>
<dbReference type="InterPro" id="IPR016064">
    <property type="entry name" value="NAD/diacylglycerol_kinase_sf"/>
</dbReference>
<dbReference type="PANTHER" id="PTHR12358">
    <property type="entry name" value="SPHINGOSINE KINASE"/>
    <property type="match status" value="1"/>
</dbReference>
<dbReference type="EMBL" id="CP015118">
    <property type="protein sequence ID" value="ARN21797.1"/>
    <property type="molecule type" value="Genomic_DNA"/>
</dbReference>
<dbReference type="PANTHER" id="PTHR12358:SF54">
    <property type="entry name" value="SPHINGOSINE KINASE RELATED PROTEIN"/>
    <property type="match status" value="1"/>
</dbReference>
<dbReference type="SUPFAM" id="SSF111331">
    <property type="entry name" value="NAD kinase/diacylglycerol kinase-like"/>
    <property type="match status" value="1"/>
</dbReference>
<evidence type="ECO:0000313" key="2">
    <source>
        <dbReference type="Proteomes" id="UP000193427"/>
    </source>
</evidence>
<dbReference type="InterPro" id="IPR017438">
    <property type="entry name" value="ATP-NAD_kinase_N"/>
</dbReference>
<organism evidence="1 2">
    <name type="scientific">Piscinibacter gummiphilus</name>
    <dbReference type="NCBI Taxonomy" id="946333"/>
    <lineage>
        <taxon>Bacteria</taxon>
        <taxon>Pseudomonadati</taxon>
        <taxon>Pseudomonadota</taxon>
        <taxon>Betaproteobacteria</taxon>
        <taxon>Burkholderiales</taxon>
        <taxon>Sphaerotilaceae</taxon>
        <taxon>Piscinibacter</taxon>
    </lineage>
</organism>
<dbReference type="AlphaFoldDB" id="A0A1W6LC72"/>